<comment type="similarity">
    <text evidence="1 8 9">Belongs to the universal ribosomal protein uS3 family.</text>
</comment>
<dbReference type="EMBL" id="DVKI01000048">
    <property type="protein sequence ID" value="HIT17062.1"/>
    <property type="molecule type" value="Genomic_DNA"/>
</dbReference>
<comment type="function">
    <text evidence="6 8">Binds the lower part of the 30S subunit head. Binds mRNA in the 70S ribosome, positioning it for translation.</text>
</comment>
<evidence type="ECO:0000256" key="8">
    <source>
        <dbReference type="HAMAP-Rule" id="MF_01309"/>
    </source>
</evidence>
<evidence type="ECO:0000259" key="10">
    <source>
        <dbReference type="PROSITE" id="PS50823"/>
    </source>
</evidence>
<dbReference type="Pfam" id="PF07650">
    <property type="entry name" value="KH_2"/>
    <property type="match status" value="1"/>
</dbReference>
<comment type="caution">
    <text evidence="11">The sequence shown here is derived from an EMBL/GenBank/DDBJ whole genome shotgun (WGS) entry which is preliminary data.</text>
</comment>
<dbReference type="PROSITE" id="PS00548">
    <property type="entry name" value="RIBOSOMAL_S3"/>
    <property type="match status" value="1"/>
</dbReference>
<evidence type="ECO:0000313" key="11">
    <source>
        <dbReference type="EMBL" id="HIT17062.1"/>
    </source>
</evidence>
<dbReference type="GO" id="GO:0003729">
    <property type="term" value="F:mRNA binding"/>
    <property type="evidence" value="ECO:0007669"/>
    <property type="project" value="UniProtKB-UniRule"/>
</dbReference>
<evidence type="ECO:0000256" key="7">
    <source>
        <dbReference type="ARBA" id="ARBA00035257"/>
    </source>
</evidence>
<dbReference type="SUPFAM" id="SSF54821">
    <property type="entry name" value="Ribosomal protein S3 C-terminal domain"/>
    <property type="match status" value="1"/>
</dbReference>
<accession>A0A9D1G819</accession>
<sequence>MGQKVSPVGLRLGINRDFESKWYADKEFGTFLIEDIKIREYLESKLKDAALSKVDIERTKTAITLNIHVARPGVVLGQDGAKLEALKKELKKIVKNKDLKVNVVTVQNPDLVAILVAQSIAEQLEKRQSFRTAQKKAIQRVMKAGAKGIKTEVSGRLGGTDIARSEGYSEGIVPLHTLRSDIDYAVAEAHTTYGRLGVKVWICRGEIIPTKETKADSSTEKKGE</sequence>
<protein>
    <recommendedName>
        <fullName evidence="7 8">Small ribosomal subunit protein uS3</fullName>
    </recommendedName>
</protein>
<evidence type="ECO:0000256" key="4">
    <source>
        <dbReference type="ARBA" id="ARBA00022980"/>
    </source>
</evidence>
<evidence type="ECO:0000256" key="6">
    <source>
        <dbReference type="ARBA" id="ARBA00024998"/>
    </source>
</evidence>
<reference evidence="11" key="1">
    <citation type="submission" date="2020-10" db="EMBL/GenBank/DDBJ databases">
        <authorList>
            <person name="Gilroy R."/>
        </authorList>
    </citation>
    <scope>NUCLEOTIDE SEQUENCE</scope>
    <source>
        <strain evidence="11">14508</strain>
    </source>
</reference>
<dbReference type="FunFam" id="3.30.300.20:FF:000001">
    <property type="entry name" value="30S ribosomal protein S3"/>
    <property type="match status" value="1"/>
</dbReference>
<dbReference type="GO" id="GO:0022627">
    <property type="term" value="C:cytosolic small ribosomal subunit"/>
    <property type="evidence" value="ECO:0007669"/>
    <property type="project" value="TreeGrafter"/>
</dbReference>
<dbReference type="PANTHER" id="PTHR11760">
    <property type="entry name" value="30S/40S RIBOSOMAL PROTEIN S3"/>
    <property type="match status" value="1"/>
</dbReference>
<dbReference type="GO" id="GO:0003735">
    <property type="term" value="F:structural constituent of ribosome"/>
    <property type="evidence" value="ECO:0007669"/>
    <property type="project" value="InterPro"/>
</dbReference>
<dbReference type="GO" id="GO:0006412">
    <property type="term" value="P:translation"/>
    <property type="evidence" value="ECO:0007669"/>
    <property type="project" value="UniProtKB-UniRule"/>
</dbReference>
<evidence type="ECO:0000256" key="3">
    <source>
        <dbReference type="ARBA" id="ARBA00022884"/>
    </source>
</evidence>
<dbReference type="InterPro" id="IPR004044">
    <property type="entry name" value="KH_dom_type_2"/>
</dbReference>
<dbReference type="AlphaFoldDB" id="A0A9D1G819"/>
<keyword evidence="3 8" id="KW-0694">RNA-binding</keyword>
<dbReference type="Proteomes" id="UP000886893">
    <property type="component" value="Unassembled WGS sequence"/>
</dbReference>
<evidence type="ECO:0000256" key="2">
    <source>
        <dbReference type="ARBA" id="ARBA00022730"/>
    </source>
</evidence>
<dbReference type="InterPro" id="IPR018280">
    <property type="entry name" value="Ribosomal_uS3_CS"/>
</dbReference>
<dbReference type="PROSITE" id="PS50823">
    <property type="entry name" value="KH_TYPE_2"/>
    <property type="match status" value="1"/>
</dbReference>
<dbReference type="InterPro" id="IPR036419">
    <property type="entry name" value="Ribosomal_S3_C_sf"/>
</dbReference>
<keyword evidence="5 8" id="KW-0687">Ribonucleoprotein</keyword>
<dbReference type="InterPro" id="IPR015946">
    <property type="entry name" value="KH_dom-like_a/b"/>
</dbReference>
<dbReference type="Gene3D" id="3.30.1140.32">
    <property type="entry name" value="Ribosomal protein S3, C-terminal domain"/>
    <property type="match status" value="1"/>
</dbReference>
<dbReference type="InterPro" id="IPR004087">
    <property type="entry name" value="KH_dom"/>
</dbReference>
<organism evidence="11 12">
    <name type="scientific">Candidatus Caccosoma faecigallinarum</name>
    <dbReference type="NCBI Taxonomy" id="2840720"/>
    <lineage>
        <taxon>Bacteria</taxon>
        <taxon>Bacillati</taxon>
        <taxon>Bacillota</taxon>
        <taxon>Bacillota incertae sedis</taxon>
        <taxon>Candidatus Caccosoma</taxon>
    </lineage>
</organism>
<feature type="domain" description="KH type-2" evidence="10">
    <location>
        <begin position="38"/>
        <end position="107"/>
    </location>
</feature>
<dbReference type="HAMAP" id="MF_01309_B">
    <property type="entry name" value="Ribosomal_uS3_B"/>
    <property type="match status" value="1"/>
</dbReference>
<comment type="subunit">
    <text evidence="8">Part of the 30S ribosomal subunit. Forms a tight complex with proteins S10 and S14.</text>
</comment>
<dbReference type="InterPro" id="IPR001351">
    <property type="entry name" value="Ribosomal_uS3_C"/>
</dbReference>
<name>A0A9D1G819_9FIRM</name>
<dbReference type="Pfam" id="PF00189">
    <property type="entry name" value="Ribosomal_S3_C"/>
    <property type="match status" value="1"/>
</dbReference>
<dbReference type="CDD" id="cd02412">
    <property type="entry name" value="KH-II_30S_S3"/>
    <property type="match status" value="1"/>
</dbReference>
<dbReference type="InterPro" id="IPR009019">
    <property type="entry name" value="KH_sf_prok-type"/>
</dbReference>
<dbReference type="SMART" id="SM00322">
    <property type="entry name" value="KH"/>
    <property type="match status" value="1"/>
</dbReference>
<dbReference type="GO" id="GO:0019843">
    <property type="term" value="F:rRNA binding"/>
    <property type="evidence" value="ECO:0007669"/>
    <property type="project" value="UniProtKB-UniRule"/>
</dbReference>
<keyword evidence="4 8" id="KW-0689">Ribosomal protein</keyword>
<dbReference type="InterPro" id="IPR057258">
    <property type="entry name" value="Ribosomal_uS3"/>
</dbReference>
<gene>
    <name evidence="8 11" type="primary">rpsC</name>
    <name evidence="11" type="ORF">IAD04_01605</name>
</gene>
<dbReference type="InterPro" id="IPR005704">
    <property type="entry name" value="Ribosomal_uS3_bac-typ"/>
</dbReference>
<dbReference type="SUPFAM" id="SSF54814">
    <property type="entry name" value="Prokaryotic type KH domain (KH-domain type II)"/>
    <property type="match status" value="1"/>
</dbReference>
<evidence type="ECO:0000256" key="9">
    <source>
        <dbReference type="RuleBase" id="RU003624"/>
    </source>
</evidence>
<evidence type="ECO:0000256" key="1">
    <source>
        <dbReference type="ARBA" id="ARBA00010761"/>
    </source>
</evidence>
<keyword evidence="2 8" id="KW-0699">rRNA-binding</keyword>
<dbReference type="NCBIfam" id="TIGR01009">
    <property type="entry name" value="rpsC_bact"/>
    <property type="match status" value="1"/>
</dbReference>
<dbReference type="Gene3D" id="3.30.300.20">
    <property type="match status" value="1"/>
</dbReference>
<evidence type="ECO:0000256" key="5">
    <source>
        <dbReference type="ARBA" id="ARBA00023274"/>
    </source>
</evidence>
<proteinExistence type="inferred from homology"/>
<dbReference type="PANTHER" id="PTHR11760:SF19">
    <property type="entry name" value="SMALL RIBOSOMAL SUBUNIT PROTEIN US3C"/>
    <property type="match status" value="1"/>
</dbReference>
<evidence type="ECO:0000313" key="12">
    <source>
        <dbReference type="Proteomes" id="UP000886893"/>
    </source>
</evidence>
<reference evidence="11" key="2">
    <citation type="journal article" date="2021" name="PeerJ">
        <title>Extensive microbial diversity within the chicken gut microbiome revealed by metagenomics and culture.</title>
        <authorList>
            <person name="Gilroy R."/>
            <person name="Ravi A."/>
            <person name="Getino M."/>
            <person name="Pursley I."/>
            <person name="Horton D.L."/>
            <person name="Alikhan N.F."/>
            <person name="Baker D."/>
            <person name="Gharbi K."/>
            <person name="Hall N."/>
            <person name="Watson M."/>
            <person name="Adriaenssens E.M."/>
            <person name="Foster-Nyarko E."/>
            <person name="Jarju S."/>
            <person name="Secka A."/>
            <person name="Antonio M."/>
            <person name="Oren A."/>
            <person name="Chaudhuri R.R."/>
            <person name="La Ragione R."/>
            <person name="Hildebrand F."/>
            <person name="Pallen M.J."/>
        </authorList>
    </citation>
    <scope>NUCLEOTIDE SEQUENCE</scope>
    <source>
        <strain evidence="11">14508</strain>
    </source>
</reference>